<dbReference type="Proteomes" id="UP000502297">
    <property type="component" value="Chromosome"/>
</dbReference>
<keyword evidence="7" id="KW-0460">Magnesium</keyword>
<dbReference type="InterPro" id="IPR023214">
    <property type="entry name" value="HAD_sf"/>
</dbReference>
<dbReference type="Gene3D" id="3.40.50.1000">
    <property type="entry name" value="HAD superfamily/HAD-like"/>
    <property type="match status" value="1"/>
</dbReference>
<comment type="cofactor">
    <cofactor evidence="1">
        <name>Mg(2+)</name>
        <dbReference type="ChEBI" id="CHEBI:18420"/>
    </cofactor>
</comment>
<comment type="catalytic activity">
    <reaction evidence="9">
        <text>O-phospho-L-serine + H2O = L-serine + phosphate</text>
        <dbReference type="Rhea" id="RHEA:21208"/>
        <dbReference type="ChEBI" id="CHEBI:15377"/>
        <dbReference type="ChEBI" id="CHEBI:33384"/>
        <dbReference type="ChEBI" id="CHEBI:43474"/>
        <dbReference type="ChEBI" id="CHEBI:57524"/>
        <dbReference type="EC" id="3.1.3.3"/>
    </reaction>
</comment>
<evidence type="ECO:0000256" key="10">
    <source>
        <dbReference type="ARBA" id="ARBA00048523"/>
    </source>
</evidence>
<dbReference type="SUPFAM" id="SSF56784">
    <property type="entry name" value="HAD-like"/>
    <property type="match status" value="1"/>
</dbReference>
<comment type="catalytic activity">
    <reaction evidence="10">
        <text>O-phospho-D-serine + H2O = D-serine + phosphate</text>
        <dbReference type="Rhea" id="RHEA:24873"/>
        <dbReference type="ChEBI" id="CHEBI:15377"/>
        <dbReference type="ChEBI" id="CHEBI:35247"/>
        <dbReference type="ChEBI" id="CHEBI:43474"/>
        <dbReference type="ChEBI" id="CHEBI:58680"/>
        <dbReference type="EC" id="3.1.3.3"/>
    </reaction>
</comment>
<organism evidence="11 12">
    <name type="scientific">Acinetobacter shaoyimingii</name>
    <dbReference type="NCBI Taxonomy" id="2715164"/>
    <lineage>
        <taxon>Bacteria</taxon>
        <taxon>Pseudomonadati</taxon>
        <taxon>Pseudomonadota</taxon>
        <taxon>Gammaproteobacteria</taxon>
        <taxon>Moraxellales</taxon>
        <taxon>Moraxellaceae</taxon>
        <taxon>Acinetobacter</taxon>
    </lineage>
</organism>
<keyword evidence="6 11" id="KW-0378">Hydrolase</keyword>
<dbReference type="GO" id="GO:0005737">
    <property type="term" value="C:cytoplasm"/>
    <property type="evidence" value="ECO:0007669"/>
    <property type="project" value="TreeGrafter"/>
</dbReference>
<dbReference type="InterPro" id="IPR036412">
    <property type="entry name" value="HAD-like_sf"/>
</dbReference>
<dbReference type="GO" id="GO:0036424">
    <property type="term" value="F:L-phosphoserine phosphatase activity"/>
    <property type="evidence" value="ECO:0007669"/>
    <property type="project" value="TreeGrafter"/>
</dbReference>
<name>A0A6G8RZT0_9GAMM</name>
<evidence type="ECO:0000256" key="4">
    <source>
        <dbReference type="ARBA" id="ARBA00022605"/>
    </source>
</evidence>
<dbReference type="GO" id="GO:0000287">
    <property type="term" value="F:magnesium ion binding"/>
    <property type="evidence" value="ECO:0007669"/>
    <property type="project" value="TreeGrafter"/>
</dbReference>
<evidence type="ECO:0000256" key="7">
    <source>
        <dbReference type="ARBA" id="ARBA00022842"/>
    </source>
</evidence>
<dbReference type="GO" id="GO:0006564">
    <property type="term" value="P:L-serine biosynthetic process"/>
    <property type="evidence" value="ECO:0007669"/>
    <property type="project" value="UniProtKB-KW"/>
</dbReference>
<evidence type="ECO:0000313" key="11">
    <source>
        <dbReference type="EMBL" id="QIO07449.1"/>
    </source>
</evidence>
<evidence type="ECO:0000313" key="12">
    <source>
        <dbReference type="Proteomes" id="UP000502297"/>
    </source>
</evidence>
<keyword evidence="12" id="KW-1185">Reference proteome</keyword>
<protein>
    <recommendedName>
        <fullName evidence="3">phosphoserine phosphatase</fullName>
        <ecNumber evidence="3">3.1.3.3</ecNumber>
    </recommendedName>
</protein>
<dbReference type="EC" id="3.1.3.3" evidence="3"/>
<evidence type="ECO:0000256" key="8">
    <source>
        <dbReference type="ARBA" id="ARBA00023299"/>
    </source>
</evidence>
<accession>A0A6G8RZT0</accession>
<sequence>MQLSNAQLKQSALEKGNWDAFNYAQLNRLILEKGHQSPNYDPKRKPYVVFDFDNTSVFLDIEEASLIYQLENLNFKVTPAELNKIIRIGISEQNFVEDYNNKAGQPVSINTIAPDIIESYTWLYQNYVGLKGKKTLTQVKENPHYQNFITKMRYLYAAIGDTFDHDVSYPWVTYLFAGFKPEEVSHLALTAYQQQQKQAIGPVTWTSPESLKGKAGAVSVTWENGLRPYKDVRNLYQAFMNNGFDVYVCSASFIDVIKGVATDKSIGFNVPKQNIYAMELKHDQNGRIKPVFNQDYYQTQGKGKTLTIQKFLVSKYGYGPVFISGDSEGDQNMMQDFKDTEKVLIINRLRKPTSDVGKFSKLAVDTYGQANAKYLLQGRDANTGEFIPSNKSLAFGANEAKALK</sequence>
<gene>
    <name evidence="11" type="ORF">G8E00_06055</name>
</gene>
<keyword evidence="4" id="KW-0028">Amino-acid biosynthesis</keyword>
<dbReference type="AlphaFoldDB" id="A0A6G8RZT0"/>
<evidence type="ECO:0000256" key="6">
    <source>
        <dbReference type="ARBA" id="ARBA00022801"/>
    </source>
</evidence>
<dbReference type="PANTHER" id="PTHR43344">
    <property type="entry name" value="PHOSPHOSERINE PHOSPHATASE"/>
    <property type="match status" value="1"/>
</dbReference>
<dbReference type="InterPro" id="IPR050582">
    <property type="entry name" value="HAD-like_SerB"/>
</dbReference>
<dbReference type="KEGG" id="asha:G8E00_06055"/>
<evidence type="ECO:0000256" key="2">
    <source>
        <dbReference type="ARBA" id="ARBA00005135"/>
    </source>
</evidence>
<dbReference type="PANTHER" id="PTHR43344:SF2">
    <property type="entry name" value="PHOSPHOSERINE PHOSPHATASE"/>
    <property type="match status" value="1"/>
</dbReference>
<keyword evidence="8" id="KW-0718">Serine biosynthesis</keyword>
<evidence type="ECO:0000256" key="9">
    <source>
        <dbReference type="ARBA" id="ARBA00048138"/>
    </source>
</evidence>
<keyword evidence="5" id="KW-0479">Metal-binding</keyword>
<reference evidence="11 12" key="1">
    <citation type="submission" date="2020-03" db="EMBL/GenBank/DDBJ databases">
        <authorList>
            <person name="Zhu W."/>
        </authorList>
    </citation>
    <scope>NUCLEOTIDE SEQUENCE [LARGE SCALE GENOMIC DNA]</scope>
    <source>
        <strain evidence="11 12">323-1</strain>
    </source>
</reference>
<comment type="pathway">
    <text evidence="2">Amino-acid biosynthesis; L-serine biosynthesis; L-serine from 3-phospho-D-glycerate: step 3/3.</text>
</comment>
<dbReference type="EMBL" id="CP049801">
    <property type="protein sequence ID" value="QIO07449.1"/>
    <property type="molecule type" value="Genomic_DNA"/>
</dbReference>
<dbReference type="Gene3D" id="1.20.1440.320">
    <property type="match status" value="1"/>
</dbReference>
<evidence type="ECO:0000256" key="5">
    <source>
        <dbReference type="ARBA" id="ARBA00022723"/>
    </source>
</evidence>
<evidence type="ECO:0000256" key="3">
    <source>
        <dbReference type="ARBA" id="ARBA00012640"/>
    </source>
</evidence>
<proteinExistence type="predicted"/>
<evidence type="ECO:0000256" key="1">
    <source>
        <dbReference type="ARBA" id="ARBA00001946"/>
    </source>
</evidence>